<name>A0ABD2XNZ7_9HYME</name>
<dbReference type="AlphaFoldDB" id="A0ABD2XNZ7"/>
<reference evidence="1 2" key="1">
    <citation type="journal article" date="2024" name="bioRxiv">
        <title>A reference genome for Trichogramma kaykai: A tiny desert-dwelling parasitoid wasp with competing sex-ratio distorters.</title>
        <authorList>
            <person name="Culotta J."/>
            <person name="Lindsey A.R."/>
        </authorList>
    </citation>
    <scope>NUCLEOTIDE SEQUENCE [LARGE SCALE GENOMIC DNA]</scope>
    <source>
        <strain evidence="1 2">KSX58</strain>
    </source>
</reference>
<evidence type="ECO:0008006" key="3">
    <source>
        <dbReference type="Google" id="ProtNLM"/>
    </source>
</evidence>
<dbReference type="Proteomes" id="UP001627154">
    <property type="component" value="Unassembled WGS sequence"/>
</dbReference>
<evidence type="ECO:0000313" key="2">
    <source>
        <dbReference type="Proteomes" id="UP001627154"/>
    </source>
</evidence>
<protein>
    <recommendedName>
        <fullName evidence="3">Secreted protein</fullName>
    </recommendedName>
</protein>
<organism evidence="1 2">
    <name type="scientific">Trichogramma kaykai</name>
    <dbReference type="NCBI Taxonomy" id="54128"/>
    <lineage>
        <taxon>Eukaryota</taxon>
        <taxon>Metazoa</taxon>
        <taxon>Ecdysozoa</taxon>
        <taxon>Arthropoda</taxon>
        <taxon>Hexapoda</taxon>
        <taxon>Insecta</taxon>
        <taxon>Pterygota</taxon>
        <taxon>Neoptera</taxon>
        <taxon>Endopterygota</taxon>
        <taxon>Hymenoptera</taxon>
        <taxon>Apocrita</taxon>
        <taxon>Proctotrupomorpha</taxon>
        <taxon>Chalcidoidea</taxon>
        <taxon>Trichogrammatidae</taxon>
        <taxon>Trichogramma</taxon>
    </lineage>
</organism>
<sequence>MDSFSIFIPYRRLTFFSLALVGRRWTPRSFGLAASIHEPAAATTATTAATVEAALSCAAHAEILLARDCTAARVCVCMRYRRENAEAGARKIYIYIYVTESW</sequence>
<dbReference type="EMBL" id="JBJJXI010000018">
    <property type="protein sequence ID" value="KAL3407062.1"/>
    <property type="molecule type" value="Genomic_DNA"/>
</dbReference>
<evidence type="ECO:0000313" key="1">
    <source>
        <dbReference type="EMBL" id="KAL3407062.1"/>
    </source>
</evidence>
<comment type="caution">
    <text evidence="1">The sequence shown here is derived from an EMBL/GenBank/DDBJ whole genome shotgun (WGS) entry which is preliminary data.</text>
</comment>
<accession>A0ABD2XNZ7</accession>
<keyword evidence="2" id="KW-1185">Reference proteome</keyword>
<gene>
    <name evidence="1" type="ORF">TKK_001135</name>
</gene>
<proteinExistence type="predicted"/>